<dbReference type="InterPro" id="IPR004360">
    <property type="entry name" value="Glyas_Fos-R_dOase_dom"/>
</dbReference>
<name>A0ABS4J947_9BACL</name>
<sequence length="116" mass="13234">MAKRIHISINVTNLHNALAFYRLFLDAEPTKETEDFAKFELDVPNLNLALNVIPFEKGKGTLNHAGFQVNNAEEVQAFGERLERAQLSPVFGKSVAEKHKVWAYDPDGNEWEVFFE</sequence>
<gene>
    <name evidence="2" type="ORF">J2Z66_008013</name>
</gene>
<dbReference type="RefSeq" id="WP_209978716.1">
    <property type="nucleotide sequence ID" value="NZ_JAGGLB010000048.1"/>
</dbReference>
<reference evidence="2 3" key="1">
    <citation type="submission" date="2021-03" db="EMBL/GenBank/DDBJ databases">
        <title>Genomic Encyclopedia of Type Strains, Phase IV (KMG-IV): sequencing the most valuable type-strain genomes for metagenomic binning, comparative biology and taxonomic classification.</title>
        <authorList>
            <person name="Goeker M."/>
        </authorList>
    </citation>
    <scope>NUCLEOTIDE SEQUENCE [LARGE SCALE GENOMIC DNA]</scope>
    <source>
        <strain evidence="2 3">DSM 26048</strain>
    </source>
</reference>
<feature type="domain" description="VOC" evidence="1">
    <location>
        <begin position="3"/>
        <end position="116"/>
    </location>
</feature>
<evidence type="ECO:0000259" key="1">
    <source>
        <dbReference type="PROSITE" id="PS51819"/>
    </source>
</evidence>
<dbReference type="InterPro" id="IPR029068">
    <property type="entry name" value="Glyas_Bleomycin-R_OHBP_Dase"/>
</dbReference>
<dbReference type="PROSITE" id="PS51819">
    <property type="entry name" value="VOC"/>
    <property type="match status" value="1"/>
</dbReference>
<organism evidence="2 3">
    <name type="scientific">Paenibacillus eucommiae</name>
    <dbReference type="NCBI Taxonomy" id="1355755"/>
    <lineage>
        <taxon>Bacteria</taxon>
        <taxon>Bacillati</taxon>
        <taxon>Bacillota</taxon>
        <taxon>Bacilli</taxon>
        <taxon>Bacillales</taxon>
        <taxon>Paenibacillaceae</taxon>
        <taxon>Paenibacillus</taxon>
    </lineage>
</organism>
<dbReference type="PANTHER" id="PTHR41294:SF1">
    <property type="entry name" value="CADMIUM-INDUCED PROTEIN CADI"/>
    <property type="match status" value="1"/>
</dbReference>
<dbReference type="InterPro" id="IPR052393">
    <property type="entry name" value="Cadmium-induced_rsp"/>
</dbReference>
<proteinExistence type="predicted"/>
<protein>
    <submittedName>
        <fullName evidence="2">Catechol 2,3-dioxygenase-like lactoylglutathione lyase family enzyme</fullName>
    </submittedName>
</protein>
<dbReference type="Gene3D" id="3.10.180.10">
    <property type="entry name" value="2,3-Dihydroxybiphenyl 1,2-Dioxygenase, domain 1"/>
    <property type="match status" value="1"/>
</dbReference>
<keyword evidence="3" id="KW-1185">Reference proteome</keyword>
<accession>A0ABS4J947</accession>
<dbReference type="PANTHER" id="PTHR41294">
    <property type="entry name" value="CADMIUM-INDUCED PROTEIN CADI"/>
    <property type="match status" value="1"/>
</dbReference>
<dbReference type="Proteomes" id="UP001519287">
    <property type="component" value="Unassembled WGS sequence"/>
</dbReference>
<dbReference type="InterPro" id="IPR037523">
    <property type="entry name" value="VOC_core"/>
</dbReference>
<dbReference type="EMBL" id="JAGGLB010000048">
    <property type="protein sequence ID" value="MBP1996367.1"/>
    <property type="molecule type" value="Genomic_DNA"/>
</dbReference>
<evidence type="ECO:0000313" key="3">
    <source>
        <dbReference type="Proteomes" id="UP001519287"/>
    </source>
</evidence>
<dbReference type="SUPFAM" id="SSF54593">
    <property type="entry name" value="Glyoxalase/Bleomycin resistance protein/Dihydroxybiphenyl dioxygenase"/>
    <property type="match status" value="1"/>
</dbReference>
<evidence type="ECO:0000313" key="2">
    <source>
        <dbReference type="EMBL" id="MBP1996367.1"/>
    </source>
</evidence>
<dbReference type="Pfam" id="PF00903">
    <property type="entry name" value="Glyoxalase"/>
    <property type="match status" value="1"/>
</dbReference>
<comment type="caution">
    <text evidence="2">The sequence shown here is derived from an EMBL/GenBank/DDBJ whole genome shotgun (WGS) entry which is preliminary data.</text>
</comment>